<comment type="catalytic activity">
    <reaction evidence="1">
        <text>(7,8-dihydropterin-6-yl)methyl diphosphate + 4-aminobenzoate = 7,8-dihydropteroate + diphosphate</text>
        <dbReference type="Rhea" id="RHEA:19949"/>
        <dbReference type="ChEBI" id="CHEBI:17836"/>
        <dbReference type="ChEBI" id="CHEBI:17839"/>
        <dbReference type="ChEBI" id="CHEBI:33019"/>
        <dbReference type="ChEBI" id="CHEBI:72950"/>
        <dbReference type="EC" id="2.5.1.15"/>
    </reaction>
</comment>
<dbReference type="Gene3D" id="3.20.20.20">
    <property type="entry name" value="Dihydropteroate synthase-like"/>
    <property type="match status" value="1"/>
</dbReference>
<dbReference type="Pfam" id="PF01288">
    <property type="entry name" value="HPPK"/>
    <property type="match status" value="1"/>
</dbReference>
<keyword evidence="27" id="KW-1185">Reference proteome</keyword>
<name>A0A0D2BT92_9EURO</name>
<dbReference type="SUPFAM" id="SSF55083">
    <property type="entry name" value="6-hydroxymethyl-7,8-dihydropterin pyrophosphokinase, HPPK"/>
    <property type="match status" value="1"/>
</dbReference>
<keyword evidence="18" id="KW-0460">Magnesium</keyword>
<dbReference type="GO" id="GO:0046654">
    <property type="term" value="P:tetrahydrofolate biosynthetic process"/>
    <property type="evidence" value="ECO:0007669"/>
    <property type="project" value="UniProtKB-UniPathway"/>
</dbReference>
<dbReference type="GeneID" id="25326344"/>
<dbReference type="InterPro" id="IPR000550">
    <property type="entry name" value="Hppk"/>
</dbReference>
<dbReference type="GO" id="GO:0046872">
    <property type="term" value="F:metal ion binding"/>
    <property type="evidence" value="ECO:0007669"/>
    <property type="project" value="UniProtKB-KW"/>
</dbReference>
<evidence type="ECO:0000256" key="24">
    <source>
        <dbReference type="ARBA" id="ARBA00068111"/>
    </source>
</evidence>
<dbReference type="FunFam" id="3.20.20.20:FF:000006">
    <property type="entry name" value="Dihydropteroate synthase"/>
    <property type="match status" value="1"/>
</dbReference>
<comment type="similarity">
    <text evidence="8">In the N-terminal section; belongs to the DHNA family.</text>
</comment>
<dbReference type="RefSeq" id="XP_013316290.1">
    <property type="nucleotide sequence ID" value="XM_013460836.1"/>
</dbReference>
<dbReference type="PANTHER" id="PTHR20941">
    <property type="entry name" value="FOLATE SYNTHESIS PROTEINS"/>
    <property type="match status" value="1"/>
</dbReference>
<dbReference type="STRING" id="348802.A0A0D2BT92"/>
<feature type="domain" description="Pterin-binding" evidence="25">
    <location>
        <begin position="285"/>
        <end position="553"/>
    </location>
</feature>
<evidence type="ECO:0000256" key="8">
    <source>
        <dbReference type="ARBA" id="ARBA00009640"/>
    </source>
</evidence>
<evidence type="ECO:0000256" key="23">
    <source>
        <dbReference type="ARBA" id="ARBA00067568"/>
    </source>
</evidence>
<evidence type="ECO:0000313" key="26">
    <source>
        <dbReference type="EMBL" id="KIW55706.1"/>
    </source>
</evidence>
<organism evidence="26 27">
    <name type="scientific">Exophiala xenobiotica</name>
    <dbReference type="NCBI Taxonomy" id="348802"/>
    <lineage>
        <taxon>Eukaryota</taxon>
        <taxon>Fungi</taxon>
        <taxon>Dikarya</taxon>
        <taxon>Ascomycota</taxon>
        <taxon>Pezizomycotina</taxon>
        <taxon>Eurotiomycetes</taxon>
        <taxon>Chaetothyriomycetidae</taxon>
        <taxon>Chaetothyriales</taxon>
        <taxon>Herpotrichiellaceae</taxon>
        <taxon>Exophiala</taxon>
    </lineage>
</organism>
<keyword evidence="17" id="KW-0067">ATP-binding</keyword>
<comment type="catalytic activity">
    <reaction evidence="3">
        <text>7,8-dihydroneopterin = 6-hydroxymethyl-7,8-dihydropterin + glycolaldehyde</text>
        <dbReference type="Rhea" id="RHEA:10540"/>
        <dbReference type="ChEBI" id="CHEBI:17001"/>
        <dbReference type="ChEBI" id="CHEBI:17071"/>
        <dbReference type="ChEBI" id="CHEBI:44841"/>
        <dbReference type="EC" id="4.1.2.25"/>
    </reaction>
</comment>
<evidence type="ECO:0000256" key="19">
    <source>
        <dbReference type="ARBA" id="ARBA00022909"/>
    </source>
</evidence>
<evidence type="ECO:0000256" key="15">
    <source>
        <dbReference type="ARBA" id="ARBA00022741"/>
    </source>
</evidence>
<comment type="similarity">
    <text evidence="22">In the central section; belongs to the HPPK family.</text>
</comment>
<evidence type="ECO:0000256" key="5">
    <source>
        <dbReference type="ARBA" id="ARBA00004763"/>
    </source>
</evidence>
<evidence type="ECO:0000256" key="11">
    <source>
        <dbReference type="ARBA" id="ARBA00013043"/>
    </source>
</evidence>
<evidence type="ECO:0000256" key="10">
    <source>
        <dbReference type="ARBA" id="ARBA00012458"/>
    </source>
</evidence>
<dbReference type="PROSITE" id="PS50972">
    <property type="entry name" value="PTERIN_BINDING"/>
    <property type="match status" value="1"/>
</dbReference>
<gene>
    <name evidence="26" type="ORF">PV05_04436</name>
</gene>
<evidence type="ECO:0000256" key="7">
    <source>
        <dbReference type="ARBA" id="ARBA00005051"/>
    </source>
</evidence>
<dbReference type="InterPro" id="IPR006390">
    <property type="entry name" value="DHP_synth_dom"/>
</dbReference>
<evidence type="ECO:0000256" key="20">
    <source>
        <dbReference type="ARBA" id="ARBA00023268"/>
    </source>
</evidence>
<evidence type="ECO:0000256" key="12">
    <source>
        <dbReference type="ARBA" id="ARBA00013253"/>
    </source>
</evidence>
<evidence type="ECO:0000256" key="18">
    <source>
        <dbReference type="ARBA" id="ARBA00022842"/>
    </source>
</evidence>
<keyword evidence="20" id="KW-0511">Multifunctional enzyme</keyword>
<dbReference type="HOGENOM" id="CLU_008023_2_1_1"/>
<dbReference type="Gene3D" id="3.30.70.560">
    <property type="entry name" value="7,8-Dihydro-6-hydroxymethylpterin-pyrophosphokinase HPPK"/>
    <property type="match status" value="1"/>
</dbReference>
<dbReference type="InterPro" id="IPR000489">
    <property type="entry name" value="Pterin-binding_dom"/>
</dbReference>
<evidence type="ECO:0000256" key="17">
    <source>
        <dbReference type="ARBA" id="ARBA00022840"/>
    </source>
</evidence>
<evidence type="ECO:0000256" key="13">
    <source>
        <dbReference type="ARBA" id="ARBA00022679"/>
    </source>
</evidence>
<dbReference type="EC" id="2.5.1.15" evidence="10"/>
<evidence type="ECO:0000256" key="1">
    <source>
        <dbReference type="ARBA" id="ARBA00000012"/>
    </source>
</evidence>
<reference evidence="26 27" key="1">
    <citation type="submission" date="2015-01" db="EMBL/GenBank/DDBJ databases">
        <title>The Genome Sequence of Exophiala xenobiotica CBS118157.</title>
        <authorList>
            <consortium name="The Broad Institute Genomics Platform"/>
            <person name="Cuomo C."/>
            <person name="de Hoog S."/>
            <person name="Gorbushina A."/>
            <person name="Stielow B."/>
            <person name="Teixiera M."/>
            <person name="Abouelleil A."/>
            <person name="Chapman S.B."/>
            <person name="Priest M."/>
            <person name="Young S.K."/>
            <person name="Wortman J."/>
            <person name="Nusbaum C."/>
            <person name="Birren B."/>
        </authorList>
    </citation>
    <scope>NUCLEOTIDE SEQUENCE [LARGE SCALE GENOMIC DNA]</scope>
    <source>
        <strain evidence="26 27">CBS 118157</strain>
    </source>
</reference>
<comment type="pathway">
    <text evidence="5">Cofactor biosynthesis; tetrahydrofolate biosynthesis; 7,8-dihydrofolate from 2-amino-4-hydroxy-6-hydroxymethyl-7,8-dihydropteridine diphosphate and 4-aminobenzoate: step 1/2.</text>
</comment>
<dbReference type="Pfam" id="PF00809">
    <property type="entry name" value="Pterin_bind"/>
    <property type="match status" value="1"/>
</dbReference>
<comment type="pathway">
    <text evidence="6">Cofactor biosynthesis; tetrahydrofolate biosynthesis; 2-amino-4-hydroxy-6-hydroxymethyl-7,8-dihydropteridine diphosphate from 7,8-dihydroneopterin triphosphate: step 3/4.</text>
</comment>
<evidence type="ECO:0000256" key="6">
    <source>
        <dbReference type="ARBA" id="ARBA00005013"/>
    </source>
</evidence>
<keyword evidence="13" id="KW-0808">Transferase</keyword>
<dbReference type="InterPro" id="IPR011005">
    <property type="entry name" value="Dihydropteroate_synth-like_sf"/>
</dbReference>
<evidence type="ECO:0000256" key="3">
    <source>
        <dbReference type="ARBA" id="ARBA00001353"/>
    </source>
</evidence>
<dbReference type="InterPro" id="IPR045031">
    <property type="entry name" value="DHP_synth-like"/>
</dbReference>
<dbReference type="InterPro" id="IPR035907">
    <property type="entry name" value="Hppk_sf"/>
</dbReference>
<dbReference type="GO" id="GO:0003848">
    <property type="term" value="F:2-amino-4-hydroxy-6-hydroxymethyldihydropteridine diphosphokinase activity"/>
    <property type="evidence" value="ECO:0007669"/>
    <property type="project" value="UniProtKB-EC"/>
</dbReference>
<dbReference type="SUPFAM" id="SSF51717">
    <property type="entry name" value="Dihydropteroate synthetase-like"/>
    <property type="match status" value="1"/>
</dbReference>
<keyword evidence="15" id="KW-0547">Nucleotide-binding</keyword>
<evidence type="ECO:0000259" key="25">
    <source>
        <dbReference type="PROSITE" id="PS50972"/>
    </source>
</evidence>
<evidence type="ECO:0000313" key="27">
    <source>
        <dbReference type="Proteomes" id="UP000054342"/>
    </source>
</evidence>
<dbReference type="OrthoDB" id="615426at2759"/>
<dbReference type="GO" id="GO:0046656">
    <property type="term" value="P:folic acid biosynthetic process"/>
    <property type="evidence" value="ECO:0007669"/>
    <property type="project" value="UniProtKB-KW"/>
</dbReference>
<evidence type="ECO:0000256" key="16">
    <source>
        <dbReference type="ARBA" id="ARBA00022777"/>
    </source>
</evidence>
<sequence length="562" mass="61667">MNGTALVSSTCRAKGPVPCISTALHSTHQSPAASFSWARVRSYHDLPVRWLSASTLRRNCYTDLARKSQILRAEPHSPVSQFRRRFSMPKMNGSTTPAKSLGEAVIAFGSNMGDRVANIEAALTRMKTHGLNVIKVSSLYETRPMYYDDQDAFLNGVCQVETSLEPLPLLDVLQSIENDLGRKRIINKGPRTIDLDIILYNQQHIKHPRLEVPHKLMLEREFVLRPLADILPNDHLPASFSPTSTSRTMHQHLNALAEKDSTMSPVTVLNSRLPLIRPHDRSRKTHVMAILNLTPDSFSDGGVHSAKDLETIKATVRAFIAAGVDIIDIGGQSTRPNADLLSCEDELSRVLPIVQAIRGMEEAENVALSIDTFHSGVARQAILAGADIINDVSAGVMDHRMLPTVAELGKTIILMHMRGNPHTMTKLTDYPEGVVKGVAKELSERVKAATVAGILPWHIILDPGLGFAKNQPQNLELLRRLQELREDTGNAVSLKNFPWLVGPSRKGFVGKITGVQEASQRSYGTAAAVTASVEGGAEIVRIHDVSEMVQVTKMADAIYRSS</sequence>
<evidence type="ECO:0000256" key="2">
    <source>
        <dbReference type="ARBA" id="ARBA00000198"/>
    </source>
</evidence>
<keyword evidence="16" id="KW-0418">Kinase</keyword>
<comment type="cofactor">
    <cofactor evidence="4">
        <name>Mg(2+)</name>
        <dbReference type="ChEBI" id="CHEBI:18420"/>
    </cofactor>
</comment>
<dbReference type="PROSITE" id="PS00792">
    <property type="entry name" value="DHPS_1"/>
    <property type="match status" value="1"/>
</dbReference>
<dbReference type="PROSITE" id="PS00793">
    <property type="entry name" value="DHPS_2"/>
    <property type="match status" value="1"/>
</dbReference>
<evidence type="ECO:0000256" key="4">
    <source>
        <dbReference type="ARBA" id="ARBA00001946"/>
    </source>
</evidence>
<comment type="catalytic activity">
    <reaction evidence="2">
        <text>6-hydroxymethyl-7,8-dihydropterin + ATP = (7,8-dihydropterin-6-yl)methyl diphosphate + AMP + H(+)</text>
        <dbReference type="Rhea" id="RHEA:11412"/>
        <dbReference type="ChEBI" id="CHEBI:15378"/>
        <dbReference type="ChEBI" id="CHEBI:30616"/>
        <dbReference type="ChEBI" id="CHEBI:44841"/>
        <dbReference type="ChEBI" id="CHEBI:72950"/>
        <dbReference type="ChEBI" id="CHEBI:456215"/>
        <dbReference type="EC" id="2.7.6.3"/>
    </reaction>
</comment>
<dbReference type="AlphaFoldDB" id="A0A0D2BT92"/>
<dbReference type="NCBIfam" id="TIGR01498">
    <property type="entry name" value="folK"/>
    <property type="match status" value="1"/>
</dbReference>
<dbReference type="EC" id="4.1.2.25" evidence="11"/>
<dbReference type="NCBIfam" id="TIGR01496">
    <property type="entry name" value="DHPS"/>
    <property type="match status" value="1"/>
</dbReference>
<evidence type="ECO:0000256" key="9">
    <source>
        <dbReference type="ARBA" id="ARBA00009951"/>
    </source>
</evidence>
<keyword evidence="14" id="KW-0479">Metal-binding</keyword>
<comment type="similarity">
    <text evidence="9">In the C-terminal section; belongs to the DHPS family.</text>
</comment>
<dbReference type="GO" id="GO:0004150">
    <property type="term" value="F:dihydroneopterin aldolase activity"/>
    <property type="evidence" value="ECO:0007669"/>
    <property type="project" value="UniProtKB-EC"/>
</dbReference>
<evidence type="ECO:0000256" key="14">
    <source>
        <dbReference type="ARBA" id="ARBA00022723"/>
    </source>
</evidence>
<dbReference type="CDD" id="cd00739">
    <property type="entry name" value="DHPS"/>
    <property type="match status" value="1"/>
</dbReference>
<comment type="pathway">
    <text evidence="7">Cofactor biosynthesis; tetrahydrofolate biosynthesis; 2-amino-4-hydroxy-6-hydroxymethyl-7,8-dihydropteridine diphosphate from 7,8-dihydroneopterin triphosphate: step 4/4.</text>
</comment>
<dbReference type="PANTHER" id="PTHR20941:SF1">
    <property type="entry name" value="FOLIC ACID SYNTHESIS PROTEIN FOL1"/>
    <property type="match status" value="1"/>
</dbReference>
<dbReference type="Proteomes" id="UP000054342">
    <property type="component" value="Unassembled WGS sequence"/>
</dbReference>
<evidence type="ECO:0000256" key="22">
    <source>
        <dbReference type="ARBA" id="ARBA00061548"/>
    </source>
</evidence>
<dbReference type="GO" id="GO:0016301">
    <property type="term" value="F:kinase activity"/>
    <property type="evidence" value="ECO:0007669"/>
    <property type="project" value="UniProtKB-KW"/>
</dbReference>
<dbReference type="UniPathway" id="UPA00077">
    <property type="reaction ID" value="UER00155"/>
</dbReference>
<dbReference type="CDD" id="cd00483">
    <property type="entry name" value="HPPK"/>
    <property type="match status" value="1"/>
</dbReference>
<comment type="function">
    <text evidence="21">Catalyzes three sequential steps of tetrahydrofolate biosynthesis.</text>
</comment>
<dbReference type="GO" id="GO:0005524">
    <property type="term" value="F:ATP binding"/>
    <property type="evidence" value="ECO:0007669"/>
    <property type="project" value="UniProtKB-KW"/>
</dbReference>
<dbReference type="EC" id="2.7.6.3" evidence="12"/>
<dbReference type="EMBL" id="KN847319">
    <property type="protein sequence ID" value="KIW55706.1"/>
    <property type="molecule type" value="Genomic_DNA"/>
</dbReference>
<evidence type="ECO:0000256" key="21">
    <source>
        <dbReference type="ARBA" id="ARBA00058009"/>
    </source>
</evidence>
<dbReference type="GO" id="GO:0004156">
    <property type="term" value="F:dihydropteroate synthase activity"/>
    <property type="evidence" value="ECO:0007669"/>
    <property type="project" value="UniProtKB-EC"/>
</dbReference>
<accession>A0A0D2BT92</accession>
<keyword evidence="19" id="KW-0289">Folate biosynthesis</keyword>
<dbReference type="GO" id="GO:0005740">
    <property type="term" value="C:mitochondrial envelope"/>
    <property type="evidence" value="ECO:0007669"/>
    <property type="project" value="TreeGrafter"/>
</dbReference>
<proteinExistence type="inferred from homology"/>
<protein>
    <recommendedName>
        <fullName evidence="23">Folic acid synthesis protein FOL1</fullName>
        <ecNumber evidence="10">2.5.1.15</ecNumber>
        <ecNumber evidence="12">2.7.6.3</ecNumber>
        <ecNumber evidence="11">4.1.2.25</ecNumber>
    </recommendedName>
    <alternativeName>
        <fullName evidence="24">Folic acid synthesis protein fol1</fullName>
    </alternativeName>
</protein>